<name>A0A9J6PD91_9PROT</name>
<dbReference type="Pfam" id="PF04453">
    <property type="entry name" value="LptD"/>
    <property type="match status" value="1"/>
</dbReference>
<dbReference type="HAMAP" id="MF_01411">
    <property type="entry name" value="LPS_assembly_LptD"/>
    <property type="match status" value="1"/>
</dbReference>
<comment type="similarity">
    <text evidence="1">Belongs to the LptD family.</text>
</comment>
<accession>A0A9J6PD91</accession>
<keyword evidence="1" id="KW-0472">Membrane</keyword>
<dbReference type="Gene3D" id="2.60.450.10">
    <property type="entry name" value="Lipopolysaccharide (LPS) transport protein A like domain"/>
    <property type="match status" value="1"/>
</dbReference>
<comment type="caution">
    <text evidence="1">Lacks conserved residue(s) required for the propagation of feature annotation.</text>
</comment>
<dbReference type="GO" id="GO:0015920">
    <property type="term" value="P:lipopolysaccharide transport"/>
    <property type="evidence" value="ECO:0007669"/>
    <property type="project" value="InterPro"/>
</dbReference>
<dbReference type="GO" id="GO:1990351">
    <property type="term" value="C:transporter complex"/>
    <property type="evidence" value="ECO:0007669"/>
    <property type="project" value="TreeGrafter"/>
</dbReference>
<gene>
    <name evidence="1 3" type="primary">lptD</name>
    <name evidence="3" type="ORF">NJQ99_04445</name>
</gene>
<dbReference type="EMBL" id="JAMZFT010000001">
    <property type="protein sequence ID" value="MCP1335651.1"/>
    <property type="molecule type" value="Genomic_DNA"/>
</dbReference>
<comment type="caution">
    <text evidence="3">The sequence shown here is derived from an EMBL/GenBank/DDBJ whole genome shotgun (WGS) entry which is preliminary data.</text>
</comment>
<dbReference type="GO" id="GO:0009279">
    <property type="term" value="C:cell outer membrane"/>
    <property type="evidence" value="ECO:0007669"/>
    <property type="project" value="UniProtKB-SubCell"/>
</dbReference>
<evidence type="ECO:0000259" key="2">
    <source>
        <dbReference type="Pfam" id="PF04453"/>
    </source>
</evidence>
<sequence>MSVWQGREIRRHGRPRPGVAAFVLAAAVMAAVPPSVTLAQDPPAGPLPQYGDLIEGGGEGLLIADELIYDREARTVTASGGVEIFYRGRRLYAERLTYNEATGAVDAHGNVTLVDEAGNAVYATGLSIDGDLRDGIAEGVAARIGPQAKVAGARMKRTEGRLTVIERAVYSPCNVCEENPTPFWQIKARTVTHDLERKVIAYEDPQLEIMGTPVAWLPYFEHPDPSVKRQSGFLLPSFFSSSSLGYGASVPYHLVLAPNRDVTLTPQFLSDEWPVLGVEYRERTQTGQFRLEGTGTIADIEDGLGNTTSSDAFRGALFGDGRFALGDTATWGFDLELTTDDTFLRRYRISSDDRLASRLFAERFGDREFWSASALYFQGLRQTDKPGLTPIVLPFLEYANALDGRVLGGEITVEASALALTRTDGSDTYRLSGTVGWERRFLIDNGLVFTGFGSLRTDLYQVMEGADPLNPATDLATDTTFRVVPTVGAEVSWPLFRPGGRVDQVLEPIVQLVVSPYGTDDPGIPNEDSASFEFDETNLFAKDRFPGIDSVEPGPRINVGVRYTAFAGNIGSAEVTFGQSFRLKDAMVFTAASGLRDQSSDYVGRIALNWQDNFSLVHRFRLNRDDLSYERAEVGIRGGPDWWRSSATYVKLTGDPAVAGLTAREEFNLGTDLQIDNNWAVRGGWRRDLDASRSVEAGAGLFYADECLEVELSVRRRFTRDRDIEPSTSLNLRINLLTLG</sequence>
<comment type="subcellular location">
    <subcellularLocation>
        <location evidence="1">Cell outer membrane</location>
    </subcellularLocation>
</comment>
<evidence type="ECO:0000313" key="3">
    <source>
        <dbReference type="EMBL" id="MCP1335651.1"/>
    </source>
</evidence>
<keyword evidence="4" id="KW-1185">Reference proteome</keyword>
<dbReference type="RefSeq" id="WP_269331588.1">
    <property type="nucleotide sequence ID" value="NZ_JAMZFT010000001.1"/>
</dbReference>
<keyword evidence="1" id="KW-0998">Cell outer membrane</keyword>
<protein>
    <recommendedName>
        <fullName evidence="1">LPS-assembly protein LptD</fullName>
    </recommendedName>
</protein>
<reference evidence="3" key="1">
    <citation type="submission" date="2022-06" db="EMBL/GenBank/DDBJ databases">
        <title>Isolation and Genomics of Futiania mangrovii gen. nov., sp. nov., a Rare and Metabolically-versatile member in the Class Alphaproteobacteria.</title>
        <authorList>
            <person name="Liu L."/>
            <person name="Huang W.-C."/>
            <person name="Pan J."/>
            <person name="Li J."/>
            <person name="Huang Y."/>
            <person name="Du H."/>
            <person name="Liu Y."/>
            <person name="Li M."/>
        </authorList>
    </citation>
    <scope>NUCLEOTIDE SEQUENCE</scope>
    <source>
        <strain evidence="3">FT118</strain>
    </source>
</reference>
<dbReference type="InterPro" id="IPR050218">
    <property type="entry name" value="LptD"/>
</dbReference>
<comment type="function">
    <text evidence="1">Involved in the assembly of lipopolysaccharide (LPS) at the surface of the outer membrane.</text>
</comment>
<dbReference type="PANTHER" id="PTHR30189:SF1">
    <property type="entry name" value="LPS-ASSEMBLY PROTEIN LPTD"/>
    <property type="match status" value="1"/>
</dbReference>
<dbReference type="PANTHER" id="PTHR30189">
    <property type="entry name" value="LPS-ASSEMBLY PROTEIN"/>
    <property type="match status" value="1"/>
</dbReference>
<dbReference type="AlphaFoldDB" id="A0A9J6PD91"/>
<feature type="domain" description="LptD C-terminal" evidence="2">
    <location>
        <begin position="313"/>
        <end position="679"/>
    </location>
</feature>
<comment type="subunit">
    <text evidence="1">Component of the lipopolysaccharide transport and assembly complex.</text>
</comment>
<dbReference type="InterPro" id="IPR007543">
    <property type="entry name" value="LptD_C"/>
</dbReference>
<evidence type="ECO:0000313" key="4">
    <source>
        <dbReference type="Proteomes" id="UP001055804"/>
    </source>
</evidence>
<keyword evidence="1" id="KW-0732">Signal</keyword>
<dbReference type="InterPro" id="IPR020889">
    <property type="entry name" value="LipoPS_assembly_LptD"/>
</dbReference>
<organism evidence="3 4">
    <name type="scientific">Futiania mangrovi</name>
    <dbReference type="NCBI Taxonomy" id="2959716"/>
    <lineage>
        <taxon>Bacteria</taxon>
        <taxon>Pseudomonadati</taxon>
        <taxon>Pseudomonadota</taxon>
        <taxon>Alphaproteobacteria</taxon>
        <taxon>Futianiales</taxon>
        <taxon>Futianiaceae</taxon>
        <taxon>Futiania</taxon>
    </lineage>
</organism>
<dbReference type="GO" id="GO:0043165">
    <property type="term" value="P:Gram-negative-bacterium-type cell outer membrane assembly"/>
    <property type="evidence" value="ECO:0007669"/>
    <property type="project" value="UniProtKB-UniRule"/>
</dbReference>
<dbReference type="Proteomes" id="UP001055804">
    <property type="component" value="Unassembled WGS sequence"/>
</dbReference>
<evidence type="ECO:0000256" key="1">
    <source>
        <dbReference type="HAMAP-Rule" id="MF_01411"/>
    </source>
</evidence>
<proteinExistence type="inferred from homology"/>